<dbReference type="EMBL" id="GBRH01276796">
    <property type="protein sequence ID" value="JAD21099.1"/>
    <property type="molecule type" value="Transcribed_RNA"/>
</dbReference>
<organism evidence="2">
    <name type="scientific">Arundo donax</name>
    <name type="common">Giant reed</name>
    <name type="synonym">Donax arundinaceus</name>
    <dbReference type="NCBI Taxonomy" id="35708"/>
    <lineage>
        <taxon>Eukaryota</taxon>
        <taxon>Viridiplantae</taxon>
        <taxon>Streptophyta</taxon>
        <taxon>Embryophyta</taxon>
        <taxon>Tracheophyta</taxon>
        <taxon>Spermatophyta</taxon>
        <taxon>Magnoliopsida</taxon>
        <taxon>Liliopsida</taxon>
        <taxon>Poales</taxon>
        <taxon>Poaceae</taxon>
        <taxon>PACMAD clade</taxon>
        <taxon>Arundinoideae</taxon>
        <taxon>Arundineae</taxon>
        <taxon>Arundo</taxon>
    </lineage>
</organism>
<name>A0A0A8Y579_ARUDO</name>
<protein>
    <submittedName>
        <fullName evidence="2">Uncharacterized protein</fullName>
    </submittedName>
</protein>
<reference evidence="2" key="1">
    <citation type="submission" date="2014-09" db="EMBL/GenBank/DDBJ databases">
        <authorList>
            <person name="Magalhaes I.L.F."/>
            <person name="Oliveira U."/>
            <person name="Santos F.R."/>
            <person name="Vidigal T.H.D.A."/>
            <person name="Brescovit A.D."/>
            <person name="Santos A.J."/>
        </authorList>
    </citation>
    <scope>NUCLEOTIDE SEQUENCE</scope>
    <source>
        <tissue evidence="2">Shoot tissue taken approximately 20 cm above the soil surface</tissue>
    </source>
</reference>
<keyword evidence="1" id="KW-0732">Signal</keyword>
<proteinExistence type="predicted"/>
<reference evidence="2" key="2">
    <citation type="journal article" date="2015" name="Data Brief">
        <title>Shoot transcriptome of the giant reed, Arundo donax.</title>
        <authorList>
            <person name="Barrero R.A."/>
            <person name="Guerrero F.D."/>
            <person name="Moolhuijzen P."/>
            <person name="Goolsby J.A."/>
            <person name="Tidwell J."/>
            <person name="Bellgard S.E."/>
            <person name="Bellgard M.I."/>
        </authorList>
    </citation>
    <scope>NUCLEOTIDE SEQUENCE</scope>
    <source>
        <tissue evidence="2">Shoot tissue taken approximately 20 cm above the soil surface</tissue>
    </source>
</reference>
<accession>A0A0A8Y579</accession>
<feature type="chain" id="PRO_5002042060" evidence="1">
    <location>
        <begin position="33"/>
        <end position="105"/>
    </location>
</feature>
<evidence type="ECO:0000256" key="1">
    <source>
        <dbReference type="SAM" id="SignalP"/>
    </source>
</evidence>
<sequence>MPKLMYGLLQFIFIHHFLLKQLLLQLDQNTRAMSHDYNIIPTTNNNRLKHIFRLFKEHRSTAIIMQMRQPSSYWNFVLKRAHVLNIIQLPLSSKIQNNLRNPSMR</sequence>
<dbReference type="AlphaFoldDB" id="A0A0A8Y579"/>
<feature type="signal peptide" evidence="1">
    <location>
        <begin position="1"/>
        <end position="32"/>
    </location>
</feature>
<evidence type="ECO:0000313" key="2">
    <source>
        <dbReference type="EMBL" id="JAD21099.1"/>
    </source>
</evidence>